<sequence>MRERQDEAWYLDNILRQANCVDHHVKQGAIGWAIHEAMLLSELLTELRVKQCWELPAMWGEQRLKDAKEAAADRRKMSDEERREIVEQIAAERGLGVRDAIRTAAVRRPDGGKESSYRTAYYKKVSKPVD</sequence>
<evidence type="ECO:0000313" key="1">
    <source>
        <dbReference type="EMBL" id="TDN86845.1"/>
    </source>
</evidence>
<evidence type="ECO:0000313" key="2">
    <source>
        <dbReference type="Proteomes" id="UP000295493"/>
    </source>
</evidence>
<name>A0A4R6G067_9SPHN</name>
<protein>
    <submittedName>
        <fullName evidence="1">Uncharacterized protein</fullName>
    </submittedName>
</protein>
<comment type="caution">
    <text evidence="1">The sequence shown here is derived from an EMBL/GenBank/DDBJ whole genome shotgun (WGS) entry which is preliminary data.</text>
</comment>
<dbReference type="EMBL" id="SNWD01000001">
    <property type="protein sequence ID" value="TDN86845.1"/>
    <property type="molecule type" value="Genomic_DNA"/>
</dbReference>
<accession>A0A4R6G067</accession>
<keyword evidence="2" id="KW-1185">Reference proteome</keyword>
<dbReference type="Proteomes" id="UP000295493">
    <property type="component" value="Unassembled WGS sequence"/>
</dbReference>
<reference evidence="1 2" key="1">
    <citation type="submission" date="2019-03" db="EMBL/GenBank/DDBJ databases">
        <title>Genomic Encyclopedia of Type Strains, Phase IV (KMG-IV): sequencing the most valuable type-strain genomes for metagenomic binning, comparative biology and taxonomic classification.</title>
        <authorList>
            <person name="Goeker M."/>
        </authorList>
    </citation>
    <scope>NUCLEOTIDE SEQUENCE [LARGE SCALE GENOMIC DNA]</scope>
    <source>
        <strain evidence="1 2">DSM 25059</strain>
    </source>
</reference>
<gene>
    <name evidence="1" type="ORF">EV664_101423</name>
</gene>
<dbReference type="AlphaFoldDB" id="A0A4R6G067"/>
<proteinExistence type="predicted"/>
<organism evidence="1 2">
    <name type="scientific">Stakelama pacifica</name>
    <dbReference type="NCBI Taxonomy" id="517720"/>
    <lineage>
        <taxon>Bacteria</taxon>
        <taxon>Pseudomonadati</taxon>
        <taxon>Pseudomonadota</taxon>
        <taxon>Alphaproteobacteria</taxon>
        <taxon>Sphingomonadales</taxon>
        <taxon>Sphingomonadaceae</taxon>
        <taxon>Stakelama</taxon>
    </lineage>
</organism>